<dbReference type="EMBL" id="WSEL01000009">
    <property type="protein sequence ID" value="MVQ31543.1"/>
    <property type="molecule type" value="Genomic_DNA"/>
</dbReference>
<dbReference type="GO" id="GO:0020037">
    <property type="term" value="F:heme binding"/>
    <property type="evidence" value="ECO:0007669"/>
    <property type="project" value="InterPro"/>
</dbReference>
<keyword evidence="8 14" id="KW-0479">Metal-binding</keyword>
<evidence type="ECO:0000256" key="12">
    <source>
        <dbReference type="ARBA" id="ARBA00049254"/>
    </source>
</evidence>
<evidence type="ECO:0000256" key="4">
    <source>
        <dbReference type="ARBA" id="ARBA00011738"/>
    </source>
</evidence>
<dbReference type="GO" id="GO:0042744">
    <property type="term" value="P:hydrogen peroxide catabolic process"/>
    <property type="evidence" value="ECO:0007669"/>
    <property type="project" value="UniProtKB-KW"/>
</dbReference>
<dbReference type="GO" id="GO:0004096">
    <property type="term" value="F:catalase activity"/>
    <property type="evidence" value="ECO:0007669"/>
    <property type="project" value="UniProtKB-EC"/>
</dbReference>
<comment type="function">
    <text evidence="2">Decomposes hydrogen peroxide into water and oxygen; serves to protect cells from the toxic effects of hydrogen peroxide.</text>
</comment>
<evidence type="ECO:0000256" key="13">
    <source>
        <dbReference type="PIRSR" id="PIRSR038928-1"/>
    </source>
</evidence>
<accession>A0A6N8IZW5</accession>
<dbReference type="PRINTS" id="PR00067">
    <property type="entry name" value="CATALASE"/>
</dbReference>
<comment type="catalytic activity">
    <reaction evidence="12 15">
        <text>2 H2O2 = O2 + 2 H2O</text>
        <dbReference type="Rhea" id="RHEA:20309"/>
        <dbReference type="ChEBI" id="CHEBI:15377"/>
        <dbReference type="ChEBI" id="CHEBI:15379"/>
        <dbReference type="ChEBI" id="CHEBI:16240"/>
        <dbReference type="EC" id="1.11.1.6"/>
    </reaction>
</comment>
<dbReference type="GO" id="GO:0046872">
    <property type="term" value="F:metal ion binding"/>
    <property type="evidence" value="ECO:0007669"/>
    <property type="project" value="UniProtKB-KW"/>
</dbReference>
<dbReference type="PIRSF" id="PIRSF038928">
    <property type="entry name" value="Catalase_clade1-3"/>
    <property type="match status" value="1"/>
</dbReference>
<dbReference type="PROSITE" id="PS00438">
    <property type="entry name" value="CATALASE_2"/>
    <property type="match status" value="1"/>
</dbReference>
<organism evidence="18 19">
    <name type="scientific">Ramlibacter pinisoli</name>
    <dbReference type="NCBI Taxonomy" id="2682844"/>
    <lineage>
        <taxon>Bacteria</taxon>
        <taxon>Pseudomonadati</taxon>
        <taxon>Pseudomonadota</taxon>
        <taxon>Betaproteobacteria</taxon>
        <taxon>Burkholderiales</taxon>
        <taxon>Comamonadaceae</taxon>
        <taxon>Ramlibacter</taxon>
    </lineage>
</organism>
<evidence type="ECO:0000256" key="3">
    <source>
        <dbReference type="ARBA" id="ARBA00005329"/>
    </source>
</evidence>
<evidence type="ECO:0000256" key="14">
    <source>
        <dbReference type="PIRSR" id="PIRSR038928-2"/>
    </source>
</evidence>
<keyword evidence="6 15" id="KW-0575">Peroxidase</keyword>
<keyword evidence="11 15" id="KW-0376">Hydrogen peroxide</keyword>
<feature type="domain" description="Catalase core" evidence="17">
    <location>
        <begin position="7"/>
        <end position="394"/>
    </location>
</feature>
<dbReference type="PROSITE" id="PS00437">
    <property type="entry name" value="CATALASE_1"/>
    <property type="match status" value="1"/>
</dbReference>
<comment type="similarity">
    <text evidence="3 15">Belongs to the catalase family.</text>
</comment>
<gene>
    <name evidence="18" type="ORF">GON04_18945</name>
</gene>
<evidence type="ECO:0000256" key="7">
    <source>
        <dbReference type="ARBA" id="ARBA00022617"/>
    </source>
</evidence>
<dbReference type="InterPro" id="IPR010582">
    <property type="entry name" value="Catalase_immune_responsive"/>
</dbReference>
<evidence type="ECO:0000256" key="2">
    <source>
        <dbReference type="ARBA" id="ARBA00002974"/>
    </source>
</evidence>
<dbReference type="Pfam" id="PF00199">
    <property type="entry name" value="Catalase"/>
    <property type="match status" value="1"/>
</dbReference>
<dbReference type="GO" id="GO:0005737">
    <property type="term" value="C:cytoplasm"/>
    <property type="evidence" value="ECO:0007669"/>
    <property type="project" value="TreeGrafter"/>
</dbReference>
<evidence type="ECO:0000256" key="9">
    <source>
        <dbReference type="ARBA" id="ARBA00023002"/>
    </source>
</evidence>
<feature type="binding site" description="axial binding residue" evidence="14">
    <location>
        <position position="341"/>
    </location>
    <ligand>
        <name>heme</name>
        <dbReference type="ChEBI" id="CHEBI:30413"/>
    </ligand>
    <ligandPart>
        <name>Fe</name>
        <dbReference type="ChEBI" id="CHEBI:18248"/>
    </ligandPart>
</feature>
<dbReference type="InterPro" id="IPR024711">
    <property type="entry name" value="Catalase_clade1/3"/>
</dbReference>
<evidence type="ECO:0000256" key="5">
    <source>
        <dbReference type="ARBA" id="ARBA00012314"/>
    </source>
</evidence>
<dbReference type="InterPro" id="IPR011614">
    <property type="entry name" value="Catalase_core"/>
</dbReference>
<evidence type="ECO:0000256" key="1">
    <source>
        <dbReference type="ARBA" id="ARBA00001971"/>
    </source>
</evidence>
<dbReference type="PANTHER" id="PTHR11465">
    <property type="entry name" value="CATALASE"/>
    <property type="match status" value="1"/>
</dbReference>
<dbReference type="PANTHER" id="PTHR11465:SF9">
    <property type="entry name" value="CATALASE"/>
    <property type="match status" value="1"/>
</dbReference>
<comment type="cofactor">
    <cofactor evidence="1 14">
        <name>heme</name>
        <dbReference type="ChEBI" id="CHEBI:30413"/>
    </cofactor>
</comment>
<evidence type="ECO:0000256" key="10">
    <source>
        <dbReference type="ARBA" id="ARBA00023004"/>
    </source>
</evidence>
<dbReference type="InterPro" id="IPR024708">
    <property type="entry name" value="Catalase_AS"/>
</dbReference>
<evidence type="ECO:0000256" key="8">
    <source>
        <dbReference type="ARBA" id="ARBA00022723"/>
    </source>
</evidence>
<evidence type="ECO:0000256" key="16">
    <source>
        <dbReference type="SAM" id="MobiDB-lite"/>
    </source>
</evidence>
<comment type="subunit">
    <text evidence="4">Homodimer.</text>
</comment>
<evidence type="ECO:0000256" key="6">
    <source>
        <dbReference type="ARBA" id="ARBA00022559"/>
    </source>
</evidence>
<evidence type="ECO:0000256" key="11">
    <source>
        <dbReference type="ARBA" id="ARBA00023324"/>
    </source>
</evidence>
<name>A0A6N8IZW5_9BURK</name>
<dbReference type="FunFam" id="2.40.180.10:FF:000001">
    <property type="entry name" value="Catalase"/>
    <property type="match status" value="1"/>
</dbReference>
<sequence length="496" mass="55421">MQQTRLTTASGIPVADNQNSLTAGPRGPLLLQDFHLIEKLQHFNRERIPERVVHAKGSGAFGSFTVTHDITRYTRAKLFDAVGKTTDVFLRFSTVGGERGSADTERDPRGFAVRFYTEDGNWDLAGNNTPMFFIKDPIKFPDFVHTQKRDPRTNLKSADMMWDFWSHAPESLHQVTMLFSDRGTPDGYRHMDGFGSHTFSLVNAAGERVWVKWHFKTRQGIRNLSAQEAVRLAGTDPDYAQRDLYDAIRAGDYPRWDVFLQVMTDAERQAWEQRTGWNAFDLTKVWPHKDFPRIPVGVLELNRNPDNYHADVEQAAFSPANVVPGLGYSPDKMLQGRLFAYHDAQLYRVGTNHQNLPVNRPRCPFHNQQRDGAMAVSNGGAAPNYAVVQANGTDARGFGHGDDGWALEGAAGRYDARGTEDDYTQAGNLFRLLPADEQDRLTTNLANALSAVTVPATIERQLAHFTRADPRYGAEVARKLHVQRGGAPVSVVKGAA</sequence>
<dbReference type="CDD" id="cd08156">
    <property type="entry name" value="catalase_clade_3"/>
    <property type="match status" value="1"/>
</dbReference>
<evidence type="ECO:0000259" key="17">
    <source>
        <dbReference type="SMART" id="SM01060"/>
    </source>
</evidence>
<dbReference type="Pfam" id="PF06628">
    <property type="entry name" value="Catalase-rel"/>
    <property type="match status" value="1"/>
</dbReference>
<keyword evidence="7 14" id="KW-0349">Heme</keyword>
<dbReference type="PROSITE" id="PS51402">
    <property type="entry name" value="CATALASE_3"/>
    <property type="match status" value="1"/>
</dbReference>
<evidence type="ECO:0000313" key="19">
    <source>
        <dbReference type="Proteomes" id="UP000469385"/>
    </source>
</evidence>
<dbReference type="RefSeq" id="WP_157399584.1">
    <property type="nucleotide sequence ID" value="NZ_WSEL01000009.1"/>
</dbReference>
<keyword evidence="10 14" id="KW-0408">Iron</keyword>
<dbReference type="GO" id="GO:0042542">
    <property type="term" value="P:response to hydrogen peroxide"/>
    <property type="evidence" value="ECO:0007669"/>
    <property type="project" value="TreeGrafter"/>
</dbReference>
<dbReference type="SUPFAM" id="SSF56634">
    <property type="entry name" value="Heme-dependent catalase-like"/>
    <property type="match status" value="1"/>
</dbReference>
<feature type="active site" evidence="13">
    <location>
        <position position="127"/>
    </location>
</feature>
<dbReference type="InterPro" id="IPR020835">
    <property type="entry name" value="Catalase_sf"/>
</dbReference>
<dbReference type="Gene3D" id="2.40.180.10">
    <property type="entry name" value="Catalase core domain"/>
    <property type="match status" value="1"/>
</dbReference>
<comment type="caution">
    <text evidence="18">The sequence shown here is derived from an EMBL/GenBank/DDBJ whole genome shotgun (WGS) entry which is preliminary data.</text>
</comment>
<feature type="active site" evidence="13">
    <location>
        <position position="54"/>
    </location>
</feature>
<dbReference type="Proteomes" id="UP000469385">
    <property type="component" value="Unassembled WGS sequence"/>
</dbReference>
<dbReference type="InterPro" id="IPR040333">
    <property type="entry name" value="Catalase_3"/>
</dbReference>
<dbReference type="EC" id="1.11.1.6" evidence="5 15"/>
<proteinExistence type="inferred from homology"/>
<evidence type="ECO:0000256" key="15">
    <source>
        <dbReference type="RuleBase" id="RU000498"/>
    </source>
</evidence>
<reference evidence="18 19" key="1">
    <citation type="submission" date="2019-12" db="EMBL/GenBank/DDBJ databases">
        <authorList>
            <person name="Huq M.A."/>
        </authorList>
    </citation>
    <scope>NUCLEOTIDE SEQUENCE [LARGE SCALE GENOMIC DNA]</scope>
    <source>
        <strain evidence="18 19">MAH-25</strain>
    </source>
</reference>
<keyword evidence="9 15" id="KW-0560">Oxidoreductase</keyword>
<evidence type="ECO:0000313" key="18">
    <source>
        <dbReference type="EMBL" id="MVQ31543.1"/>
    </source>
</evidence>
<dbReference type="AlphaFoldDB" id="A0A6N8IZW5"/>
<dbReference type="InterPro" id="IPR018028">
    <property type="entry name" value="Catalase"/>
</dbReference>
<keyword evidence="19" id="KW-1185">Reference proteome</keyword>
<protein>
    <recommendedName>
        <fullName evidence="5 15">Catalase</fullName>
        <ecNumber evidence="5 15">1.11.1.6</ecNumber>
    </recommendedName>
</protein>
<feature type="region of interest" description="Disordered" evidence="16">
    <location>
        <begin position="1"/>
        <end position="22"/>
    </location>
</feature>
<dbReference type="SMART" id="SM01060">
    <property type="entry name" value="Catalase"/>
    <property type="match status" value="1"/>
</dbReference>
<dbReference type="InterPro" id="IPR002226">
    <property type="entry name" value="Catalase_haem_BS"/>
</dbReference>